<proteinExistence type="predicted"/>
<protein>
    <submittedName>
        <fullName evidence="2">Uncharacterized protein</fullName>
    </submittedName>
</protein>
<sequence length="61" mass="6537">MPPRRPWCERSRTSSPSPAGTWGAGSPLASLGRRGRSWSGCARGTRARCGSFDGSTPTRCR</sequence>
<reference evidence="2" key="2">
    <citation type="journal article" date="2015" name="Data Brief">
        <title>Shoot transcriptome of the giant reed, Arundo donax.</title>
        <authorList>
            <person name="Barrero R.A."/>
            <person name="Guerrero F.D."/>
            <person name="Moolhuijzen P."/>
            <person name="Goolsby J.A."/>
            <person name="Tidwell J."/>
            <person name="Bellgard S.E."/>
            <person name="Bellgard M.I."/>
        </authorList>
    </citation>
    <scope>NUCLEOTIDE SEQUENCE</scope>
    <source>
        <tissue evidence="2">Shoot tissue taken approximately 20 cm above the soil surface</tissue>
    </source>
</reference>
<accession>A0A0A9E6H3</accession>
<dbReference type="AlphaFoldDB" id="A0A0A9E6H3"/>
<reference evidence="2" key="1">
    <citation type="submission" date="2014-09" db="EMBL/GenBank/DDBJ databases">
        <authorList>
            <person name="Magalhaes I.L.F."/>
            <person name="Oliveira U."/>
            <person name="Santos F.R."/>
            <person name="Vidigal T.H.D.A."/>
            <person name="Brescovit A.D."/>
            <person name="Santos A.J."/>
        </authorList>
    </citation>
    <scope>NUCLEOTIDE SEQUENCE</scope>
    <source>
        <tissue evidence="2">Shoot tissue taken approximately 20 cm above the soil surface</tissue>
    </source>
</reference>
<feature type="compositionally biased region" description="Basic and acidic residues" evidence="1">
    <location>
        <begin position="1"/>
        <end position="12"/>
    </location>
</feature>
<name>A0A0A9E6H3_ARUDO</name>
<evidence type="ECO:0000256" key="1">
    <source>
        <dbReference type="SAM" id="MobiDB-lite"/>
    </source>
</evidence>
<feature type="region of interest" description="Disordered" evidence="1">
    <location>
        <begin position="1"/>
        <end position="41"/>
    </location>
</feature>
<evidence type="ECO:0000313" key="2">
    <source>
        <dbReference type="EMBL" id="JAD95656.1"/>
    </source>
</evidence>
<dbReference type="EMBL" id="GBRH01202239">
    <property type="protein sequence ID" value="JAD95656.1"/>
    <property type="molecule type" value="Transcribed_RNA"/>
</dbReference>
<organism evidence="2">
    <name type="scientific">Arundo donax</name>
    <name type="common">Giant reed</name>
    <name type="synonym">Donax arundinaceus</name>
    <dbReference type="NCBI Taxonomy" id="35708"/>
    <lineage>
        <taxon>Eukaryota</taxon>
        <taxon>Viridiplantae</taxon>
        <taxon>Streptophyta</taxon>
        <taxon>Embryophyta</taxon>
        <taxon>Tracheophyta</taxon>
        <taxon>Spermatophyta</taxon>
        <taxon>Magnoliopsida</taxon>
        <taxon>Liliopsida</taxon>
        <taxon>Poales</taxon>
        <taxon>Poaceae</taxon>
        <taxon>PACMAD clade</taxon>
        <taxon>Arundinoideae</taxon>
        <taxon>Arundineae</taxon>
        <taxon>Arundo</taxon>
    </lineage>
</organism>